<dbReference type="InterPro" id="IPR001876">
    <property type="entry name" value="Znf_RanBP2"/>
</dbReference>
<dbReference type="GO" id="GO:0006396">
    <property type="term" value="P:RNA processing"/>
    <property type="evidence" value="ECO:0007669"/>
    <property type="project" value="InterPro"/>
</dbReference>
<dbReference type="PANTHER" id="PTHR12999">
    <property type="entry name" value="ZINC FINGER RAN-BINDING DOMAIN-CONTAINING PROTEIN 2 ZRANB2-RELATED"/>
    <property type="match status" value="1"/>
</dbReference>
<proteinExistence type="inferred from homology"/>
<evidence type="ECO:0000256" key="9">
    <source>
        <dbReference type="ARBA" id="ARBA00023242"/>
    </source>
</evidence>
<dbReference type="EnsemblMetazoa" id="XM_038200312.1">
    <property type="protein sequence ID" value="XP_038056240.1"/>
    <property type="gene ID" value="LOC119728186"/>
</dbReference>
<evidence type="ECO:0000256" key="10">
    <source>
        <dbReference type="ARBA" id="ARBA00025731"/>
    </source>
</evidence>
<evidence type="ECO:0000256" key="5">
    <source>
        <dbReference type="ARBA" id="ARBA00022737"/>
    </source>
</evidence>
<dbReference type="Pfam" id="PF00641">
    <property type="entry name" value="Zn_ribbon_RanBP"/>
    <property type="match status" value="2"/>
</dbReference>
<evidence type="ECO:0000256" key="8">
    <source>
        <dbReference type="ARBA" id="ARBA00022884"/>
    </source>
</evidence>
<dbReference type="GO" id="GO:0008270">
    <property type="term" value="F:zinc ion binding"/>
    <property type="evidence" value="ECO:0007669"/>
    <property type="project" value="UniProtKB-KW"/>
</dbReference>
<feature type="region of interest" description="Disordered" evidence="13">
    <location>
        <begin position="94"/>
        <end position="309"/>
    </location>
</feature>
<evidence type="ECO:0000256" key="1">
    <source>
        <dbReference type="ARBA" id="ARBA00004123"/>
    </source>
</evidence>
<evidence type="ECO:0000256" key="12">
    <source>
        <dbReference type="PROSITE-ProRule" id="PRU00322"/>
    </source>
</evidence>
<dbReference type="SMART" id="SM00547">
    <property type="entry name" value="ZnF_RBZ"/>
    <property type="match status" value="2"/>
</dbReference>
<feature type="domain" description="RanBP2-type" evidence="14">
    <location>
        <begin position="10"/>
        <end position="41"/>
    </location>
</feature>
<evidence type="ECO:0000256" key="2">
    <source>
        <dbReference type="ARBA" id="ARBA00017543"/>
    </source>
</evidence>
<dbReference type="OMA" id="WICPDID"/>
<keyword evidence="8 11" id="KW-0694">RNA-binding</keyword>
<dbReference type="GO" id="GO:0001530">
    <property type="term" value="F:lipopolysaccharide binding"/>
    <property type="evidence" value="ECO:0007669"/>
    <property type="project" value="TreeGrafter"/>
</dbReference>
<keyword evidence="6 12" id="KW-0863">Zinc-finger</keyword>
<feature type="compositionally biased region" description="Basic and acidic residues" evidence="13">
    <location>
        <begin position="195"/>
        <end position="213"/>
    </location>
</feature>
<keyword evidence="3" id="KW-0597">Phosphoprotein</keyword>
<dbReference type="InterPro" id="IPR017337">
    <property type="entry name" value="ZRANB2"/>
</dbReference>
<evidence type="ECO:0000256" key="6">
    <source>
        <dbReference type="ARBA" id="ARBA00022771"/>
    </source>
</evidence>
<sequence length="309" mass="34629">MSRRHSGSSNEGDWVCPDPKCGNVNFSRRHQCNRCGAEKSHVTIKAGGSAIGKQLAEKSKGLFSADDWQCKTCGNVNWARRSDCNLCKSPKFGKVEARTGYGGGYNERLGVEYKSDKEDSDGEFDDFGRKKKKFRGTLPPKPTAVEETKKEEEEEEEESGDDADLDAYNLDSDDDDNDDADLSKYDLGDDDDSDDHSKSASTKDAKRTQDISRSRSSSRSSGSSTSSSSRSSKSSRSRSSRSRSSSRSSYSWSRSRSRSRSLDRKYGRQDSYGSRRSPNPHKRRDRDSSSSSSGRKDDHKRKRHRSRSR</sequence>
<dbReference type="GO" id="GO:0003723">
    <property type="term" value="F:RNA binding"/>
    <property type="evidence" value="ECO:0007669"/>
    <property type="project" value="UniProtKB-KW"/>
</dbReference>
<evidence type="ECO:0000256" key="11">
    <source>
        <dbReference type="PIRNR" id="PIRNR037956"/>
    </source>
</evidence>
<dbReference type="FunFam" id="4.10.1060.10:FF:000004">
    <property type="entry name" value="Zinc finger Ran-binding domain-containing protein 2"/>
    <property type="match status" value="1"/>
</dbReference>
<dbReference type="GeneID" id="119728186"/>
<evidence type="ECO:0000256" key="13">
    <source>
        <dbReference type="SAM" id="MobiDB-lite"/>
    </source>
</evidence>
<dbReference type="CTD" id="9406"/>
<dbReference type="EnsemblMetazoa" id="XM_038200311.1">
    <property type="protein sequence ID" value="XP_038056239.1"/>
    <property type="gene ID" value="LOC119728186"/>
</dbReference>
<feature type="compositionally biased region" description="Basic residues" evidence="13">
    <location>
        <begin position="298"/>
        <end position="309"/>
    </location>
</feature>
<keyword evidence="9 11" id="KW-0539">Nucleus</keyword>
<feature type="compositionally biased region" description="Low complexity" evidence="13">
    <location>
        <begin position="242"/>
        <end position="254"/>
    </location>
</feature>
<evidence type="ECO:0000256" key="3">
    <source>
        <dbReference type="ARBA" id="ARBA00022553"/>
    </source>
</evidence>
<evidence type="ECO:0000313" key="16">
    <source>
        <dbReference type="Proteomes" id="UP000887568"/>
    </source>
</evidence>
<comment type="similarity">
    <text evidence="10 11">Belongs to the ZRANB2 family.</text>
</comment>
<feature type="compositionally biased region" description="Low complexity" evidence="13">
    <location>
        <begin position="214"/>
        <end position="232"/>
    </location>
</feature>
<keyword evidence="4 11" id="KW-0479">Metal-binding</keyword>
<dbReference type="OrthoDB" id="1878647at2759"/>
<dbReference type="Proteomes" id="UP000887568">
    <property type="component" value="Unplaced"/>
</dbReference>
<feature type="domain" description="RanBP2-type" evidence="14">
    <location>
        <begin position="64"/>
        <end position="93"/>
    </location>
</feature>
<dbReference type="RefSeq" id="XP_038056240.1">
    <property type="nucleotide sequence ID" value="XM_038200312.1"/>
</dbReference>
<reference evidence="15" key="1">
    <citation type="submission" date="2022-11" db="UniProtKB">
        <authorList>
            <consortium name="EnsemblMetazoa"/>
        </authorList>
    </citation>
    <scope>IDENTIFICATION</scope>
</reference>
<name>A0A913ZY48_PATMI</name>
<dbReference type="Gene3D" id="4.10.1060.10">
    <property type="entry name" value="Zinc finger, RanBP2-type"/>
    <property type="match status" value="2"/>
</dbReference>
<dbReference type="InterPro" id="IPR036443">
    <property type="entry name" value="Znf_RanBP2_sf"/>
</dbReference>
<keyword evidence="16" id="KW-1185">Reference proteome</keyword>
<keyword evidence="5" id="KW-0677">Repeat</keyword>
<evidence type="ECO:0000256" key="7">
    <source>
        <dbReference type="ARBA" id="ARBA00022833"/>
    </source>
</evidence>
<dbReference type="GO" id="GO:0005634">
    <property type="term" value="C:nucleus"/>
    <property type="evidence" value="ECO:0007669"/>
    <property type="project" value="UniProtKB-SubCell"/>
</dbReference>
<dbReference type="PIRSF" id="PIRSF037956">
    <property type="entry name" value="UCP037956_ZnF_Ran"/>
    <property type="match status" value="1"/>
</dbReference>
<dbReference type="PROSITE" id="PS01358">
    <property type="entry name" value="ZF_RANBP2_1"/>
    <property type="match status" value="2"/>
</dbReference>
<evidence type="ECO:0000259" key="14">
    <source>
        <dbReference type="PROSITE" id="PS50199"/>
    </source>
</evidence>
<dbReference type="PANTHER" id="PTHR12999:SF17">
    <property type="entry name" value="ZINC FINGER RAN-BINDING DOMAIN-CONTAINING PROTEIN 2"/>
    <property type="match status" value="1"/>
</dbReference>
<organism evidence="15 16">
    <name type="scientific">Patiria miniata</name>
    <name type="common">Bat star</name>
    <name type="synonym">Asterina miniata</name>
    <dbReference type="NCBI Taxonomy" id="46514"/>
    <lineage>
        <taxon>Eukaryota</taxon>
        <taxon>Metazoa</taxon>
        <taxon>Echinodermata</taxon>
        <taxon>Eleutherozoa</taxon>
        <taxon>Asterozoa</taxon>
        <taxon>Asteroidea</taxon>
        <taxon>Valvatacea</taxon>
        <taxon>Valvatida</taxon>
        <taxon>Asterinidae</taxon>
        <taxon>Patiria</taxon>
    </lineage>
</organism>
<keyword evidence="7 11" id="KW-0862">Zinc</keyword>
<comment type="subcellular location">
    <subcellularLocation>
        <location evidence="1 11">Nucleus</location>
    </subcellularLocation>
</comment>
<dbReference type="SUPFAM" id="SSF90209">
    <property type="entry name" value="Ran binding protein zinc finger-like"/>
    <property type="match status" value="2"/>
</dbReference>
<dbReference type="RefSeq" id="XP_038056239.1">
    <property type="nucleotide sequence ID" value="XM_038200311.1"/>
</dbReference>
<accession>A0A913ZY48</accession>
<evidence type="ECO:0000256" key="4">
    <source>
        <dbReference type="ARBA" id="ARBA00022723"/>
    </source>
</evidence>
<protein>
    <recommendedName>
        <fullName evidence="2 11">Zinc finger Ran-binding domain-containing protein 2</fullName>
    </recommendedName>
</protein>
<feature type="compositionally biased region" description="Acidic residues" evidence="13">
    <location>
        <begin position="152"/>
        <end position="180"/>
    </location>
</feature>
<evidence type="ECO:0000313" key="15">
    <source>
        <dbReference type="EnsemblMetazoa" id="XP_038056240.1"/>
    </source>
</evidence>
<dbReference type="AlphaFoldDB" id="A0A913ZY48"/>
<dbReference type="PROSITE" id="PS50199">
    <property type="entry name" value="ZF_RANBP2_2"/>
    <property type="match status" value="2"/>
</dbReference>